<proteinExistence type="inferred from homology"/>
<keyword evidence="2 6" id="KW-0805">Transcription regulation</keyword>
<evidence type="ECO:0000256" key="6">
    <source>
        <dbReference type="RuleBase" id="RU367155"/>
    </source>
</evidence>
<accession>A0A9Q1GYT6</accession>
<keyword evidence="4 6" id="KW-0804">Transcription</keyword>
<gene>
    <name evidence="8" type="ORF">Cgig2_026706</name>
</gene>
<reference evidence="8" key="1">
    <citation type="submission" date="2022-04" db="EMBL/GenBank/DDBJ databases">
        <title>Carnegiea gigantea Genome sequencing and assembly v2.</title>
        <authorList>
            <person name="Copetti D."/>
            <person name="Sanderson M.J."/>
            <person name="Burquez A."/>
            <person name="Wojciechowski M.F."/>
        </authorList>
    </citation>
    <scope>NUCLEOTIDE SEQUENCE</scope>
    <source>
        <strain evidence="8">SGP5-SGP5p</strain>
        <tissue evidence="8">Aerial part</tissue>
    </source>
</reference>
<evidence type="ECO:0000256" key="4">
    <source>
        <dbReference type="ARBA" id="ARBA00023163"/>
    </source>
</evidence>
<evidence type="ECO:0000256" key="1">
    <source>
        <dbReference type="ARBA" id="ARBA00004123"/>
    </source>
</evidence>
<dbReference type="PROSITE" id="PS51152">
    <property type="entry name" value="NFYA_HAP2_2"/>
    <property type="match status" value="1"/>
</dbReference>
<comment type="subunit">
    <text evidence="6">Heterotrimer.</text>
</comment>
<dbReference type="OrthoDB" id="1097733at2759"/>
<dbReference type="Pfam" id="PF02045">
    <property type="entry name" value="CBFB_NFYA"/>
    <property type="match status" value="1"/>
</dbReference>
<feature type="region of interest" description="Disordered" evidence="7">
    <location>
        <begin position="107"/>
        <end position="150"/>
    </location>
</feature>
<comment type="subcellular location">
    <subcellularLocation>
        <location evidence="1 6">Nucleus</location>
    </subcellularLocation>
</comment>
<evidence type="ECO:0000256" key="3">
    <source>
        <dbReference type="ARBA" id="ARBA00023125"/>
    </source>
</evidence>
<evidence type="ECO:0000313" key="8">
    <source>
        <dbReference type="EMBL" id="KAJ8427545.1"/>
    </source>
</evidence>
<dbReference type="GO" id="GO:0005634">
    <property type="term" value="C:nucleus"/>
    <property type="evidence" value="ECO:0007669"/>
    <property type="project" value="UniProtKB-SubCell"/>
</dbReference>
<dbReference type="AlphaFoldDB" id="A0A9Q1GYT6"/>
<dbReference type="PANTHER" id="PTHR12632">
    <property type="entry name" value="TRANSCRIPTION FACTOR NF-Y ALPHA-RELATED"/>
    <property type="match status" value="1"/>
</dbReference>
<evidence type="ECO:0000256" key="7">
    <source>
        <dbReference type="SAM" id="MobiDB-lite"/>
    </source>
</evidence>
<protein>
    <recommendedName>
        <fullName evidence="6">Nuclear transcription factor Y subunit</fullName>
    </recommendedName>
</protein>
<feature type="compositionally biased region" description="Low complexity" evidence="7">
    <location>
        <begin position="294"/>
        <end position="307"/>
    </location>
</feature>
<dbReference type="PRINTS" id="PR00616">
    <property type="entry name" value="CCAATSUBUNTB"/>
</dbReference>
<comment type="function">
    <text evidence="6">Component of the sequence-specific heterotrimeric transcription factor (NF-Y) which specifically recognizes a 5'-CCAAT-3' box motif found in the promoters of its target genes.</text>
</comment>
<dbReference type="Proteomes" id="UP001153076">
    <property type="component" value="Unassembled WGS sequence"/>
</dbReference>
<dbReference type="InterPro" id="IPR001289">
    <property type="entry name" value="NFYA"/>
</dbReference>
<dbReference type="SMART" id="SM00521">
    <property type="entry name" value="CBF"/>
    <property type="match status" value="1"/>
</dbReference>
<dbReference type="GO" id="GO:0003677">
    <property type="term" value="F:DNA binding"/>
    <property type="evidence" value="ECO:0007669"/>
    <property type="project" value="UniProtKB-KW"/>
</dbReference>
<feature type="compositionally biased region" description="Polar residues" evidence="7">
    <location>
        <begin position="121"/>
        <end position="144"/>
    </location>
</feature>
<comment type="caution">
    <text evidence="8">The sequence shown here is derived from an EMBL/GenBank/DDBJ whole genome shotgun (WGS) entry which is preliminary data.</text>
</comment>
<evidence type="ECO:0000313" key="9">
    <source>
        <dbReference type="Proteomes" id="UP001153076"/>
    </source>
</evidence>
<sequence>MLELNPAAEFLASSSLIRSQSRAFEDPKELALRLIYKSQSCVKSRLAKNYPFSCQSVYSMSQLYGNCHSYWNSNDQQISESFSKSLSFKVDSPLQLRQSTRSFGFHLQDHDSSSSQSTQSNHELTATAGTNSQDQCISSESGQEVSCDKNPGLQTKPVYLMGQAPDAAFSAGQIDYNRAMACMPYPCADPYFNGLLTAYGPAPIIQPQVMGVTNARVPLPIDHISEDEPIYVNAKQYHGILRRRQSRAKMEAQNKLIKVRKPYLHESRHLHALNRVRGSGGRFLSTKKLQQPESSSSTRNTSSPGSNQNTNTFVFEPHQSQGMETGTSNISNGGGGSFFQHSDHGFPRMSSSHMGGSMQRNGGFMNGSNQHCAPVVR</sequence>
<feature type="region of interest" description="Disordered" evidence="7">
    <location>
        <begin position="268"/>
        <end position="313"/>
    </location>
</feature>
<dbReference type="Gene3D" id="6.10.250.2430">
    <property type="match status" value="1"/>
</dbReference>
<comment type="similarity">
    <text evidence="6">Belongs to the NFYA/HAP2 subunit family.</text>
</comment>
<dbReference type="GO" id="GO:0003700">
    <property type="term" value="F:DNA-binding transcription factor activity"/>
    <property type="evidence" value="ECO:0007669"/>
    <property type="project" value="UniProtKB-UniRule"/>
</dbReference>
<name>A0A9Q1GYT6_9CARY</name>
<keyword evidence="5 6" id="KW-0539">Nucleus</keyword>
<keyword evidence="9" id="KW-1185">Reference proteome</keyword>
<evidence type="ECO:0000256" key="2">
    <source>
        <dbReference type="ARBA" id="ARBA00023015"/>
    </source>
</evidence>
<evidence type="ECO:0000256" key="5">
    <source>
        <dbReference type="ARBA" id="ARBA00023242"/>
    </source>
</evidence>
<organism evidence="8 9">
    <name type="scientific">Carnegiea gigantea</name>
    <dbReference type="NCBI Taxonomy" id="171969"/>
    <lineage>
        <taxon>Eukaryota</taxon>
        <taxon>Viridiplantae</taxon>
        <taxon>Streptophyta</taxon>
        <taxon>Embryophyta</taxon>
        <taxon>Tracheophyta</taxon>
        <taxon>Spermatophyta</taxon>
        <taxon>Magnoliopsida</taxon>
        <taxon>eudicotyledons</taxon>
        <taxon>Gunneridae</taxon>
        <taxon>Pentapetalae</taxon>
        <taxon>Caryophyllales</taxon>
        <taxon>Cactineae</taxon>
        <taxon>Cactaceae</taxon>
        <taxon>Cactoideae</taxon>
        <taxon>Echinocereeae</taxon>
        <taxon>Carnegiea</taxon>
    </lineage>
</organism>
<dbReference type="EMBL" id="JAKOGI010001133">
    <property type="protein sequence ID" value="KAJ8427545.1"/>
    <property type="molecule type" value="Genomic_DNA"/>
</dbReference>
<keyword evidence="3 6" id="KW-0238">DNA-binding</keyword>